<reference evidence="2" key="1">
    <citation type="journal article" date="2019" name="Int. J. Syst. Evol. Microbiol.">
        <title>The Global Catalogue of Microorganisms (GCM) 10K type strain sequencing project: providing services to taxonomists for standard genome sequencing and annotation.</title>
        <authorList>
            <consortium name="The Broad Institute Genomics Platform"/>
            <consortium name="The Broad Institute Genome Sequencing Center for Infectious Disease"/>
            <person name="Wu L."/>
            <person name="Ma J."/>
        </authorList>
    </citation>
    <scope>NUCLEOTIDE SEQUENCE [LARGE SCALE GENOMIC DNA]</scope>
    <source>
        <strain evidence="2">JCM 17441</strain>
    </source>
</reference>
<keyword evidence="2" id="KW-1185">Reference proteome</keyword>
<dbReference type="EMBL" id="BAABAT010000037">
    <property type="protein sequence ID" value="GAA4259853.1"/>
    <property type="molecule type" value="Genomic_DNA"/>
</dbReference>
<evidence type="ECO:0008006" key="3">
    <source>
        <dbReference type="Google" id="ProtNLM"/>
    </source>
</evidence>
<accession>A0ABP8DMR3</accession>
<dbReference type="RefSeq" id="WP_345136773.1">
    <property type="nucleotide sequence ID" value="NZ_BAABAT010000037.1"/>
</dbReference>
<sequence>MNATVVVAVAGLVATTTLGLVSPFLQGRVAARNTYAARRFDAFVDACTDAMAYANAARAHIVSFYGPDTWPEWGKHHPAPSEAITGRLDLLAPDELVEAWHAFVDAYWIVFSERMTTEMGNERVIIQHDDPLVVAALRSIDRANQALRRAVGTSR</sequence>
<evidence type="ECO:0000313" key="2">
    <source>
        <dbReference type="Proteomes" id="UP001500620"/>
    </source>
</evidence>
<dbReference type="Proteomes" id="UP001500620">
    <property type="component" value="Unassembled WGS sequence"/>
</dbReference>
<name>A0ABP8DMR3_9ACTN</name>
<organism evidence="1 2">
    <name type="scientific">Dactylosporangium darangshiense</name>
    <dbReference type="NCBI Taxonomy" id="579108"/>
    <lineage>
        <taxon>Bacteria</taxon>
        <taxon>Bacillati</taxon>
        <taxon>Actinomycetota</taxon>
        <taxon>Actinomycetes</taxon>
        <taxon>Micromonosporales</taxon>
        <taxon>Micromonosporaceae</taxon>
        <taxon>Dactylosporangium</taxon>
    </lineage>
</organism>
<comment type="caution">
    <text evidence="1">The sequence shown here is derived from an EMBL/GenBank/DDBJ whole genome shotgun (WGS) entry which is preliminary data.</text>
</comment>
<protein>
    <recommendedName>
        <fullName evidence="3">Secreted protein</fullName>
    </recommendedName>
</protein>
<evidence type="ECO:0000313" key="1">
    <source>
        <dbReference type="EMBL" id="GAA4259853.1"/>
    </source>
</evidence>
<proteinExistence type="predicted"/>
<gene>
    <name evidence="1" type="ORF">GCM10022255_086230</name>
</gene>